<dbReference type="STRING" id="647113.Metok_0938"/>
<dbReference type="GO" id="GO:0051539">
    <property type="term" value="F:4 iron, 4 sulfur cluster binding"/>
    <property type="evidence" value="ECO:0007669"/>
    <property type="project" value="UniProtKB-KW"/>
</dbReference>
<keyword evidence="7" id="KW-1185">Reference proteome</keyword>
<evidence type="ECO:0000256" key="4">
    <source>
        <dbReference type="ARBA" id="ARBA00023014"/>
    </source>
</evidence>
<feature type="domain" description="4Fe-4S ferredoxin-type" evidence="5">
    <location>
        <begin position="57"/>
        <end position="86"/>
    </location>
</feature>
<dbReference type="eggNOG" id="arCOG01502">
    <property type="taxonomic scope" value="Archaea"/>
</dbReference>
<dbReference type="EMBL" id="CP002792">
    <property type="protein sequence ID" value="AEH06908.1"/>
    <property type="molecule type" value="Genomic_DNA"/>
</dbReference>
<dbReference type="OrthoDB" id="2837at2157"/>
<dbReference type="InterPro" id="IPR017900">
    <property type="entry name" value="4Fe4S_Fe_S_CS"/>
</dbReference>
<dbReference type="PANTHER" id="PTHR43177">
    <property type="entry name" value="PROTEIN NRFC"/>
    <property type="match status" value="1"/>
</dbReference>
<sequence>MKLMPNVKLCIDCKRCERICPNNGIFVVEGIPIKCMHCEDAPCMNACPENALIRLNGKVVVDKKKCVGCGLCIEACPFGAIRMDYSSGKISKCNGCAKKDVELCKLVCPTGALDYSEKTVENKQKELVSKLKKIYSYI</sequence>
<dbReference type="HOGENOM" id="CLU_043374_3_3_2"/>
<evidence type="ECO:0000256" key="2">
    <source>
        <dbReference type="ARBA" id="ARBA00022723"/>
    </source>
</evidence>
<dbReference type="PROSITE" id="PS51379">
    <property type="entry name" value="4FE4S_FER_2"/>
    <property type="match status" value="2"/>
</dbReference>
<name>F8AMS7_METOI</name>
<dbReference type="GeneID" id="10773088"/>
<accession>F8AMS7</accession>
<dbReference type="PROSITE" id="PS00198">
    <property type="entry name" value="4FE4S_FER_1"/>
    <property type="match status" value="1"/>
</dbReference>
<dbReference type="Pfam" id="PF12800">
    <property type="entry name" value="Fer4_4"/>
    <property type="match status" value="1"/>
</dbReference>
<dbReference type="SUPFAM" id="SSF54862">
    <property type="entry name" value="4Fe-4S ferredoxins"/>
    <property type="match status" value="1"/>
</dbReference>
<dbReference type="AlphaFoldDB" id="F8AMS7"/>
<dbReference type="RefSeq" id="WP_013867092.1">
    <property type="nucleotide sequence ID" value="NC_015636.1"/>
</dbReference>
<keyword evidence="1" id="KW-0004">4Fe-4S</keyword>
<dbReference type="KEGG" id="mok:Metok_0938"/>
<organism evidence="6 7">
    <name type="scientific">Methanothermococcus okinawensis (strain DSM 14208 / JCM 11175 / IH1)</name>
    <dbReference type="NCBI Taxonomy" id="647113"/>
    <lineage>
        <taxon>Archaea</taxon>
        <taxon>Methanobacteriati</taxon>
        <taxon>Methanobacteriota</taxon>
        <taxon>Methanomada group</taxon>
        <taxon>Methanococci</taxon>
        <taxon>Methanococcales</taxon>
        <taxon>Methanococcaceae</taxon>
        <taxon>Methanothermococcus</taxon>
    </lineage>
</organism>
<evidence type="ECO:0000259" key="5">
    <source>
        <dbReference type="PROSITE" id="PS51379"/>
    </source>
</evidence>
<dbReference type="PANTHER" id="PTHR43177:SF3">
    <property type="entry name" value="PROTEIN NRFC HOMOLOG"/>
    <property type="match status" value="1"/>
</dbReference>
<dbReference type="Pfam" id="PF13247">
    <property type="entry name" value="Fer4_11"/>
    <property type="match status" value="1"/>
</dbReference>
<gene>
    <name evidence="6" type="ordered locus">Metok_0938</name>
</gene>
<keyword evidence="3" id="KW-0408">Iron</keyword>
<dbReference type="GO" id="GO:0016491">
    <property type="term" value="F:oxidoreductase activity"/>
    <property type="evidence" value="ECO:0007669"/>
    <property type="project" value="UniProtKB-ARBA"/>
</dbReference>
<keyword evidence="4" id="KW-0411">Iron-sulfur</keyword>
<feature type="domain" description="4Fe-4S ferredoxin-type" evidence="5">
    <location>
        <begin position="1"/>
        <end position="30"/>
    </location>
</feature>
<dbReference type="Proteomes" id="UP000009296">
    <property type="component" value="Chromosome"/>
</dbReference>
<dbReference type="InterPro" id="IPR017896">
    <property type="entry name" value="4Fe4S_Fe-S-bd"/>
</dbReference>
<dbReference type="GO" id="GO:0046872">
    <property type="term" value="F:metal ion binding"/>
    <property type="evidence" value="ECO:0007669"/>
    <property type="project" value="UniProtKB-KW"/>
</dbReference>
<evidence type="ECO:0000313" key="7">
    <source>
        <dbReference type="Proteomes" id="UP000009296"/>
    </source>
</evidence>
<keyword evidence="2" id="KW-0479">Metal-binding</keyword>
<dbReference type="Gene3D" id="3.30.70.20">
    <property type="match status" value="2"/>
</dbReference>
<proteinExistence type="predicted"/>
<evidence type="ECO:0000256" key="1">
    <source>
        <dbReference type="ARBA" id="ARBA00022485"/>
    </source>
</evidence>
<reference evidence="6" key="1">
    <citation type="submission" date="2011-05" db="EMBL/GenBank/DDBJ databases">
        <title>Complete sequence of chromosome of Methanothermococcus okinawensis IH1.</title>
        <authorList>
            <consortium name="US DOE Joint Genome Institute"/>
            <person name="Lucas S."/>
            <person name="Han J."/>
            <person name="Lapidus A."/>
            <person name="Cheng J.-F."/>
            <person name="Goodwin L."/>
            <person name="Pitluck S."/>
            <person name="Peters L."/>
            <person name="Mikhailova N."/>
            <person name="Held B."/>
            <person name="Han C."/>
            <person name="Tapia R."/>
            <person name="Land M."/>
            <person name="Hauser L."/>
            <person name="Kyrpides N."/>
            <person name="Ivanova N."/>
            <person name="Pagani I."/>
            <person name="Sieprawska-Lupa M."/>
            <person name="Takai K."/>
            <person name="Miyazaki J."/>
            <person name="Whitman W."/>
            <person name="Woyke T."/>
        </authorList>
    </citation>
    <scope>NUCLEOTIDE SEQUENCE [LARGE SCALE GENOMIC DNA]</scope>
    <source>
        <strain evidence="6">IH1</strain>
    </source>
</reference>
<dbReference type="InterPro" id="IPR050954">
    <property type="entry name" value="ET_IronSulfur_Cluster-Binding"/>
</dbReference>
<evidence type="ECO:0000313" key="6">
    <source>
        <dbReference type="EMBL" id="AEH06908.1"/>
    </source>
</evidence>
<evidence type="ECO:0000256" key="3">
    <source>
        <dbReference type="ARBA" id="ARBA00023004"/>
    </source>
</evidence>
<protein>
    <submittedName>
        <fullName evidence="6">4Fe-4S ferredoxin iron-sulfur binding domain-containing protein</fullName>
    </submittedName>
</protein>